<proteinExistence type="inferred from homology"/>
<dbReference type="STRING" id="1802436.A2370_02015"/>
<keyword evidence="3" id="KW-0408">Iron</keyword>
<dbReference type="InterPro" id="IPR023867">
    <property type="entry name" value="Sulphatase_maturase_rSAM"/>
</dbReference>
<protein>
    <recommendedName>
        <fullName evidence="6">Radical SAM core domain-containing protein</fullName>
    </recommendedName>
</protein>
<feature type="domain" description="Radical SAM core" evidence="6">
    <location>
        <begin position="1"/>
        <end position="217"/>
    </location>
</feature>
<comment type="similarity">
    <text evidence="5">Belongs to the radical SAM superfamily. Anaerobic sulfatase-maturating enzyme family.</text>
</comment>
<comment type="caution">
    <text evidence="7">The sequence shown here is derived from an EMBL/GenBank/DDBJ whole genome shotgun (WGS) entry which is preliminary data.</text>
</comment>
<dbReference type="InterPro" id="IPR007197">
    <property type="entry name" value="rSAM"/>
</dbReference>
<gene>
    <name evidence="7" type="ORF">A2370_02015</name>
</gene>
<keyword evidence="4" id="KW-0411">Iron-sulfur</keyword>
<dbReference type="SFLD" id="SFLDG01067">
    <property type="entry name" value="SPASM/twitch_domain_containing"/>
    <property type="match status" value="1"/>
</dbReference>
<dbReference type="CDD" id="cd01335">
    <property type="entry name" value="Radical_SAM"/>
    <property type="match status" value="1"/>
</dbReference>
<dbReference type="PANTHER" id="PTHR43273">
    <property type="entry name" value="ANAEROBIC SULFATASE-MATURATING ENZYME HOMOLOG ASLB-RELATED"/>
    <property type="match status" value="1"/>
</dbReference>
<dbReference type="AlphaFoldDB" id="A0A1G2QFC1"/>
<evidence type="ECO:0000256" key="2">
    <source>
        <dbReference type="ARBA" id="ARBA00022723"/>
    </source>
</evidence>
<evidence type="ECO:0000256" key="1">
    <source>
        <dbReference type="ARBA" id="ARBA00022691"/>
    </source>
</evidence>
<reference evidence="7 8" key="1">
    <citation type="journal article" date="2016" name="Nat. Commun.">
        <title>Thousands of microbial genomes shed light on interconnected biogeochemical processes in an aquifer system.</title>
        <authorList>
            <person name="Anantharaman K."/>
            <person name="Brown C.T."/>
            <person name="Hug L.A."/>
            <person name="Sharon I."/>
            <person name="Castelle C.J."/>
            <person name="Probst A.J."/>
            <person name="Thomas B.C."/>
            <person name="Singh A."/>
            <person name="Wilkins M.J."/>
            <person name="Karaoz U."/>
            <person name="Brodie E.L."/>
            <person name="Williams K.H."/>
            <person name="Hubbard S.S."/>
            <person name="Banfield J.F."/>
        </authorList>
    </citation>
    <scope>NUCLEOTIDE SEQUENCE [LARGE SCALE GENOMIC DNA]</scope>
</reference>
<evidence type="ECO:0000256" key="4">
    <source>
        <dbReference type="ARBA" id="ARBA00023014"/>
    </source>
</evidence>
<dbReference type="GO" id="GO:0016491">
    <property type="term" value="F:oxidoreductase activity"/>
    <property type="evidence" value="ECO:0007669"/>
    <property type="project" value="InterPro"/>
</dbReference>
<organism evidence="7 8">
    <name type="scientific">Candidatus Vogelbacteria bacterium RIFOXYB1_FULL_42_16</name>
    <dbReference type="NCBI Taxonomy" id="1802436"/>
    <lineage>
        <taxon>Bacteria</taxon>
        <taxon>Candidatus Vogeliibacteriota</taxon>
    </lineage>
</organism>
<dbReference type="Pfam" id="PF04055">
    <property type="entry name" value="Radical_SAM"/>
    <property type="match status" value="1"/>
</dbReference>
<dbReference type="SUPFAM" id="SSF102114">
    <property type="entry name" value="Radical SAM enzymes"/>
    <property type="match status" value="1"/>
</dbReference>
<dbReference type="GO" id="GO:0051536">
    <property type="term" value="F:iron-sulfur cluster binding"/>
    <property type="evidence" value="ECO:0007669"/>
    <property type="project" value="UniProtKB-KW"/>
</dbReference>
<keyword evidence="2" id="KW-0479">Metal-binding</keyword>
<sequence>MLSQKCNFGCHYCPSKASLSQSEKCLSRKDAIAGISLWLAHLKDIVDSETDYYVIFYGGEPLLNCEVMEDVLVYLKGLREKGGLPLSRLNLMVTTNGSLVDENFLRLCREYDLLVAVGLDGPPEINDIYRPDAEGKSTYAQTVKAIKALVCHGVKTFASVTITPHNIDQLESYSQFFGELGVEKFGFNFLKGKALLEIVGVDGLDRYYKQASQAVIANAKHHGDYQMEKKVEAFNNQDFFPVDCTCYGNQLVILANGQVSNCPFAREGLGTVHGLASDFRIWNTPIVTEWRKRLPLHHPGFHHDDFKSLCGAGCAWGCRELTGDLMAIDESNRVFTQEVFDELIWSKFKS</sequence>
<evidence type="ECO:0000313" key="8">
    <source>
        <dbReference type="Proteomes" id="UP000176222"/>
    </source>
</evidence>
<dbReference type="PANTHER" id="PTHR43273:SF3">
    <property type="entry name" value="ANAEROBIC SULFATASE-MATURATING ENZYME HOMOLOG ASLB-RELATED"/>
    <property type="match status" value="1"/>
</dbReference>
<dbReference type="InterPro" id="IPR058240">
    <property type="entry name" value="rSAM_sf"/>
</dbReference>
<evidence type="ECO:0000256" key="3">
    <source>
        <dbReference type="ARBA" id="ARBA00023004"/>
    </source>
</evidence>
<dbReference type="InterPro" id="IPR013785">
    <property type="entry name" value="Aldolase_TIM"/>
</dbReference>
<dbReference type="SFLD" id="SFLDS00029">
    <property type="entry name" value="Radical_SAM"/>
    <property type="match status" value="1"/>
</dbReference>
<evidence type="ECO:0000256" key="5">
    <source>
        <dbReference type="ARBA" id="ARBA00023601"/>
    </source>
</evidence>
<dbReference type="EMBL" id="MHTH01000002">
    <property type="protein sequence ID" value="OHA59304.1"/>
    <property type="molecule type" value="Genomic_DNA"/>
</dbReference>
<dbReference type="PROSITE" id="PS51918">
    <property type="entry name" value="RADICAL_SAM"/>
    <property type="match status" value="1"/>
</dbReference>
<dbReference type="Gene3D" id="3.20.20.70">
    <property type="entry name" value="Aldolase class I"/>
    <property type="match status" value="1"/>
</dbReference>
<keyword evidence="1" id="KW-0949">S-adenosyl-L-methionine</keyword>
<accession>A0A1G2QFC1</accession>
<evidence type="ECO:0000259" key="6">
    <source>
        <dbReference type="PROSITE" id="PS51918"/>
    </source>
</evidence>
<dbReference type="Proteomes" id="UP000176222">
    <property type="component" value="Unassembled WGS sequence"/>
</dbReference>
<evidence type="ECO:0000313" key="7">
    <source>
        <dbReference type="EMBL" id="OHA59304.1"/>
    </source>
</evidence>
<name>A0A1G2QFC1_9BACT</name>
<dbReference type="GO" id="GO:0046872">
    <property type="term" value="F:metal ion binding"/>
    <property type="evidence" value="ECO:0007669"/>
    <property type="project" value="UniProtKB-KW"/>
</dbReference>